<dbReference type="EMBL" id="OOEF01000054">
    <property type="protein sequence ID" value="SPK70472.1"/>
    <property type="molecule type" value="Genomic_DNA"/>
</dbReference>
<evidence type="ECO:0000256" key="1">
    <source>
        <dbReference type="SAM" id="MobiDB-lite"/>
    </source>
</evidence>
<reference evidence="2 3" key="1">
    <citation type="submission" date="2018-01" db="EMBL/GenBank/DDBJ databases">
        <authorList>
            <person name="Gaut B.S."/>
            <person name="Morton B.R."/>
            <person name="Clegg M.T."/>
            <person name="Duvall M.R."/>
        </authorList>
    </citation>
    <scope>NUCLEOTIDE SEQUENCE [LARGE SCALE GENOMIC DNA]</scope>
    <source>
        <strain evidence="2">Cupriavidus taiwanensis LMG 19425</strain>
    </source>
</reference>
<organism evidence="2 3">
    <name type="scientific">Cupriavidus taiwanensis</name>
    <dbReference type="NCBI Taxonomy" id="164546"/>
    <lineage>
        <taxon>Bacteria</taxon>
        <taxon>Pseudomonadati</taxon>
        <taxon>Pseudomonadota</taxon>
        <taxon>Betaproteobacteria</taxon>
        <taxon>Burkholderiales</taxon>
        <taxon>Burkholderiaceae</taxon>
        <taxon>Cupriavidus</taxon>
    </lineage>
</organism>
<dbReference type="Proteomes" id="UP000255505">
    <property type="component" value="Unassembled WGS sequence"/>
</dbReference>
<evidence type="ECO:0000313" key="3">
    <source>
        <dbReference type="Proteomes" id="UP000255505"/>
    </source>
</evidence>
<gene>
    <name evidence="2" type="ORF">CT19425_U580013</name>
</gene>
<protein>
    <submittedName>
        <fullName evidence="2">Uncharacterized protein</fullName>
    </submittedName>
</protein>
<evidence type="ECO:0000313" key="2">
    <source>
        <dbReference type="EMBL" id="SPK70472.1"/>
    </source>
</evidence>
<sequence>MFNSPVSSGRPRTYRGLSYHIRPGLD</sequence>
<feature type="region of interest" description="Disordered" evidence="1">
    <location>
        <begin position="1"/>
        <end position="26"/>
    </location>
</feature>
<dbReference type="AlphaFoldDB" id="A0A375IAS6"/>
<proteinExistence type="predicted"/>
<accession>A0A375IAS6</accession>
<name>A0A375IAS6_9BURK</name>